<dbReference type="OMA" id="HLWIQYF"/>
<protein>
    <recommendedName>
        <fullName evidence="4">Transmembrane protein</fullName>
    </recommendedName>
</protein>
<evidence type="ECO:0000313" key="2">
    <source>
        <dbReference type="EMBL" id="EMG46664.1"/>
    </source>
</evidence>
<keyword evidence="1" id="KW-0472">Membrane</keyword>
<name>M3JW93_CANMX</name>
<evidence type="ECO:0000313" key="3">
    <source>
        <dbReference type="Proteomes" id="UP000011777"/>
    </source>
</evidence>
<dbReference type="HOGENOM" id="CLU_1834906_0_0_1"/>
<reference evidence="2 3" key="1">
    <citation type="submission" date="2013-02" db="EMBL/GenBank/DDBJ databases">
        <title>Genome sequence of Candida maltosa Xu316, a potential industrial strain for xylitol and ethanol production.</title>
        <authorList>
            <person name="Yu J."/>
            <person name="Wang Q."/>
            <person name="Geng X."/>
            <person name="Bao W."/>
            <person name="He P."/>
            <person name="Cai J."/>
        </authorList>
    </citation>
    <scope>NUCLEOTIDE SEQUENCE [LARGE SCALE GENOMIC DNA]</scope>
    <source>
        <strain evidence="3">Xu316</strain>
    </source>
</reference>
<comment type="caution">
    <text evidence="2">The sequence shown here is derived from an EMBL/GenBank/DDBJ whole genome shotgun (WGS) entry which is preliminary data.</text>
</comment>
<evidence type="ECO:0000256" key="1">
    <source>
        <dbReference type="SAM" id="Phobius"/>
    </source>
</evidence>
<keyword evidence="1" id="KW-1133">Transmembrane helix</keyword>
<keyword evidence="1" id="KW-0812">Transmembrane</keyword>
<proteinExistence type="predicted"/>
<sequence length="140" mass="16391">MEEHNNNIDNNANIVVDRLSETDQWNNNTSPSSDTVIDPVQQQEIEEFQRLIQSQTSYLNQTNDDEETVHEKQNNCLVRTLIFVGYCLSTLLFTIHLWIQYFFVKYSYDDQTAVNLVNYVTAAQERAIDEYTRRKSGNTD</sequence>
<gene>
    <name evidence="2" type="ORF">G210_3084</name>
</gene>
<dbReference type="Proteomes" id="UP000011777">
    <property type="component" value="Unassembled WGS sequence"/>
</dbReference>
<dbReference type="OrthoDB" id="4021927at2759"/>
<keyword evidence="3" id="KW-1185">Reference proteome</keyword>
<evidence type="ECO:0008006" key="4">
    <source>
        <dbReference type="Google" id="ProtNLM"/>
    </source>
</evidence>
<accession>M3JW93</accession>
<organism evidence="2 3">
    <name type="scientific">Candida maltosa (strain Xu316)</name>
    <name type="common">Yeast</name>
    <dbReference type="NCBI Taxonomy" id="1245528"/>
    <lineage>
        <taxon>Eukaryota</taxon>
        <taxon>Fungi</taxon>
        <taxon>Dikarya</taxon>
        <taxon>Ascomycota</taxon>
        <taxon>Saccharomycotina</taxon>
        <taxon>Pichiomycetes</taxon>
        <taxon>Debaryomycetaceae</taxon>
        <taxon>Candida/Lodderomyces clade</taxon>
        <taxon>Candida</taxon>
    </lineage>
</organism>
<dbReference type="EMBL" id="AOGT01001920">
    <property type="protein sequence ID" value="EMG46664.1"/>
    <property type="molecule type" value="Genomic_DNA"/>
</dbReference>
<feature type="transmembrane region" description="Helical" evidence="1">
    <location>
        <begin position="80"/>
        <end position="99"/>
    </location>
</feature>
<dbReference type="AlphaFoldDB" id="M3JW93"/>